<dbReference type="InterPro" id="IPR013087">
    <property type="entry name" value="Znf_C2H2_type"/>
</dbReference>
<sequence length="625" mass="68506">MASLTEQPFAMFHPHHDSADEYAQAVYTSGPMDVSIPADAYGFNQQMNSGQEVFPASMGYESALYAEAAPNYMLNNRSSPGMYDESDMRLPSSSRSTASAPSAASSAIGSPQSNHGQMGTVPEWAPQGLGVQPSIVGNDYMTGSEYAFAAPHGMEELAFDFGPTKGFVDPSLIHPEIPRPPMGIPSYDAHFQQPSHHYPTSPSVAASSSPQPNMMRTNSSSPFLHNGSFQPTFPTSPYGAPMESHVRAPSMSHFVPATPGDYPSPDDTKEKLRCTWPDCGKVFKDLKAHMLTHQNERPEKCPIQTCEYHIKGFARKYDKNRHTLTHYKGTMVCGFCPGSGSAAEKSFNRADVFKRHLTAVHGVEQTPPNSRKKSAAGANANKKLTGYAPDATGKCSTCSQTFTNAQDFYEHLDDCVLRIVQQEDPAEAINAKRLAEVENDREVHQTLEKNNLPTATEAASTQDEEDEIETGDEDDVDDSSKSSHSPMAKKKGNPANGVQKTRGMTHSRGGVTLTTKSKGRKNRRDYPSSWGFDKGQMTMKKRVMAVFDGPRRLAKDDMMLSTDHEVRIKLSDGKAYVTDLDVQTLKRAEGFLGATDEEKGPWISDDPTAEQLKEMQVMMDTSSKV</sequence>
<evidence type="ECO:0000256" key="5">
    <source>
        <dbReference type="SAM" id="MobiDB-lite"/>
    </source>
</evidence>
<organism evidence="7 8">
    <name type="scientific">Dactylonectria estremocensis</name>
    <dbReference type="NCBI Taxonomy" id="1079267"/>
    <lineage>
        <taxon>Eukaryota</taxon>
        <taxon>Fungi</taxon>
        <taxon>Dikarya</taxon>
        <taxon>Ascomycota</taxon>
        <taxon>Pezizomycotina</taxon>
        <taxon>Sordariomycetes</taxon>
        <taxon>Hypocreomycetidae</taxon>
        <taxon>Hypocreales</taxon>
        <taxon>Nectriaceae</taxon>
        <taxon>Dactylonectria</taxon>
    </lineage>
</organism>
<gene>
    <name evidence="7" type="ORF">B0J13DRAFT_53084</name>
</gene>
<evidence type="ECO:0000313" key="8">
    <source>
        <dbReference type="Proteomes" id="UP000717696"/>
    </source>
</evidence>
<dbReference type="PANTHER" id="PTHR19818:SF159">
    <property type="entry name" value="C2H2-TYPE DOMAIN-CONTAINING PROTEIN"/>
    <property type="match status" value="1"/>
</dbReference>
<keyword evidence="2" id="KW-0677">Repeat</keyword>
<dbReference type="GO" id="GO:0045944">
    <property type="term" value="P:positive regulation of transcription by RNA polymerase II"/>
    <property type="evidence" value="ECO:0007669"/>
    <property type="project" value="UniProtKB-ARBA"/>
</dbReference>
<feature type="domain" description="C2H2-type" evidence="6">
    <location>
        <begin position="272"/>
        <end position="293"/>
    </location>
</feature>
<feature type="region of interest" description="Disordered" evidence="5">
    <location>
        <begin position="188"/>
        <end position="214"/>
    </location>
</feature>
<dbReference type="GO" id="GO:0000978">
    <property type="term" value="F:RNA polymerase II cis-regulatory region sequence-specific DNA binding"/>
    <property type="evidence" value="ECO:0007669"/>
    <property type="project" value="TreeGrafter"/>
</dbReference>
<evidence type="ECO:0000256" key="1">
    <source>
        <dbReference type="ARBA" id="ARBA00022723"/>
    </source>
</evidence>
<evidence type="ECO:0000313" key="7">
    <source>
        <dbReference type="EMBL" id="KAH7141199.1"/>
    </source>
</evidence>
<evidence type="ECO:0000259" key="6">
    <source>
        <dbReference type="SMART" id="SM00355"/>
    </source>
</evidence>
<feature type="compositionally biased region" description="Polar residues" evidence="5">
    <location>
        <begin position="448"/>
        <end position="461"/>
    </location>
</feature>
<feature type="domain" description="C2H2-type" evidence="6">
    <location>
        <begin position="299"/>
        <end position="326"/>
    </location>
</feature>
<keyword evidence="3" id="KW-0863">Zinc-finger</keyword>
<proteinExistence type="predicted"/>
<evidence type="ECO:0000256" key="3">
    <source>
        <dbReference type="ARBA" id="ARBA00022771"/>
    </source>
</evidence>
<feature type="compositionally biased region" description="Low complexity" evidence="5">
    <location>
        <begin position="91"/>
        <end position="113"/>
    </location>
</feature>
<dbReference type="GO" id="GO:0008270">
    <property type="term" value="F:zinc ion binding"/>
    <property type="evidence" value="ECO:0007669"/>
    <property type="project" value="UniProtKB-KW"/>
</dbReference>
<dbReference type="InterPro" id="IPR036236">
    <property type="entry name" value="Znf_C2H2_sf"/>
</dbReference>
<protein>
    <recommendedName>
        <fullName evidence="6">C2H2-type domain-containing protein</fullName>
    </recommendedName>
</protein>
<evidence type="ECO:0000256" key="4">
    <source>
        <dbReference type="ARBA" id="ARBA00022833"/>
    </source>
</evidence>
<dbReference type="Proteomes" id="UP000717696">
    <property type="component" value="Unassembled WGS sequence"/>
</dbReference>
<keyword evidence="8" id="KW-1185">Reference proteome</keyword>
<keyword evidence="1" id="KW-0479">Metal-binding</keyword>
<name>A0A9P9J4T1_9HYPO</name>
<dbReference type="OrthoDB" id="6077919at2759"/>
<feature type="region of interest" description="Disordered" evidence="5">
    <location>
        <begin position="439"/>
        <end position="533"/>
    </location>
</feature>
<feature type="region of interest" description="Disordered" evidence="5">
    <location>
        <begin position="83"/>
        <end position="121"/>
    </location>
</feature>
<dbReference type="GO" id="GO:0005634">
    <property type="term" value="C:nucleus"/>
    <property type="evidence" value="ECO:0007669"/>
    <property type="project" value="UniProtKB-ARBA"/>
</dbReference>
<dbReference type="InterPro" id="IPR050329">
    <property type="entry name" value="GLI_C2H2-zinc-finger"/>
</dbReference>
<feature type="domain" description="C2H2-type" evidence="6">
    <location>
        <begin position="331"/>
        <end position="361"/>
    </location>
</feature>
<feature type="domain" description="C2H2-type" evidence="6">
    <location>
        <begin position="393"/>
        <end position="413"/>
    </location>
</feature>
<dbReference type="SUPFAM" id="SSF57667">
    <property type="entry name" value="beta-beta-alpha zinc fingers"/>
    <property type="match status" value="1"/>
</dbReference>
<dbReference type="EMBL" id="JAGMUU010000012">
    <property type="protein sequence ID" value="KAH7141199.1"/>
    <property type="molecule type" value="Genomic_DNA"/>
</dbReference>
<dbReference type="AlphaFoldDB" id="A0A9P9J4T1"/>
<dbReference type="Gene3D" id="3.30.160.60">
    <property type="entry name" value="Classic Zinc Finger"/>
    <property type="match status" value="1"/>
</dbReference>
<keyword evidence="4" id="KW-0862">Zinc</keyword>
<reference evidence="7" key="1">
    <citation type="journal article" date="2021" name="Nat. Commun.">
        <title>Genetic determinants of endophytism in the Arabidopsis root mycobiome.</title>
        <authorList>
            <person name="Mesny F."/>
            <person name="Miyauchi S."/>
            <person name="Thiergart T."/>
            <person name="Pickel B."/>
            <person name="Atanasova L."/>
            <person name="Karlsson M."/>
            <person name="Huettel B."/>
            <person name="Barry K.W."/>
            <person name="Haridas S."/>
            <person name="Chen C."/>
            <person name="Bauer D."/>
            <person name="Andreopoulos W."/>
            <person name="Pangilinan J."/>
            <person name="LaButti K."/>
            <person name="Riley R."/>
            <person name="Lipzen A."/>
            <person name="Clum A."/>
            <person name="Drula E."/>
            <person name="Henrissat B."/>
            <person name="Kohler A."/>
            <person name="Grigoriev I.V."/>
            <person name="Martin F.M."/>
            <person name="Hacquard S."/>
        </authorList>
    </citation>
    <scope>NUCLEOTIDE SEQUENCE</scope>
    <source>
        <strain evidence="7">MPI-CAGE-AT-0021</strain>
    </source>
</reference>
<accession>A0A9P9J4T1</accession>
<dbReference type="PANTHER" id="PTHR19818">
    <property type="entry name" value="ZINC FINGER PROTEIN ZIC AND GLI"/>
    <property type="match status" value="1"/>
</dbReference>
<dbReference type="GO" id="GO:0000981">
    <property type="term" value="F:DNA-binding transcription factor activity, RNA polymerase II-specific"/>
    <property type="evidence" value="ECO:0007669"/>
    <property type="project" value="TreeGrafter"/>
</dbReference>
<dbReference type="SMART" id="SM00355">
    <property type="entry name" value="ZnF_C2H2"/>
    <property type="match status" value="4"/>
</dbReference>
<evidence type="ECO:0000256" key="2">
    <source>
        <dbReference type="ARBA" id="ARBA00022737"/>
    </source>
</evidence>
<feature type="compositionally biased region" description="Low complexity" evidence="5">
    <location>
        <begin position="201"/>
        <end position="210"/>
    </location>
</feature>
<comment type="caution">
    <text evidence="7">The sequence shown here is derived from an EMBL/GenBank/DDBJ whole genome shotgun (WGS) entry which is preliminary data.</text>
</comment>
<feature type="compositionally biased region" description="Acidic residues" evidence="5">
    <location>
        <begin position="462"/>
        <end position="477"/>
    </location>
</feature>